<feature type="region of interest" description="Disordered" evidence="4">
    <location>
        <begin position="258"/>
        <end position="366"/>
    </location>
</feature>
<dbReference type="SMART" id="SM00398">
    <property type="entry name" value="HMG"/>
    <property type="match status" value="1"/>
</dbReference>
<dbReference type="PROSITE" id="PS50118">
    <property type="entry name" value="HMG_BOX_2"/>
    <property type="match status" value="1"/>
</dbReference>
<organism evidence="7 8">
    <name type="scientific">Sporothrix bragantina</name>
    <dbReference type="NCBI Taxonomy" id="671064"/>
    <lineage>
        <taxon>Eukaryota</taxon>
        <taxon>Fungi</taxon>
        <taxon>Dikarya</taxon>
        <taxon>Ascomycota</taxon>
        <taxon>Pezizomycotina</taxon>
        <taxon>Sordariomycetes</taxon>
        <taxon>Sordariomycetidae</taxon>
        <taxon>Ophiostomatales</taxon>
        <taxon>Ophiostomataceae</taxon>
        <taxon>Sporothrix</taxon>
    </lineage>
</organism>
<dbReference type="SUPFAM" id="SSF47095">
    <property type="entry name" value="HMG-box"/>
    <property type="match status" value="1"/>
</dbReference>
<feature type="compositionally biased region" description="Basic and acidic residues" evidence="4">
    <location>
        <begin position="546"/>
        <end position="557"/>
    </location>
</feature>
<evidence type="ECO:0000259" key="5">
    <source>
        <dbReference type="PROSITE" id="PS50105"/>
    </source>
</evidence>
<dbReference type="PROSITE" id="PS50105">
    <property type="entry name" value="SAM_DOMAIN"/>
    <property type="match status" value="1"/>
</dbReference>
<dbReference type="Gene3D" id="1.10.150.50">
    <property type="entry name" value="Transcription Factor, Ets-1"/>
    <property type="match status" value="1"/>
</dbReference>
<evidence type="ECO:0000256" key="3">
    <source>
        <dbReference type="PROSITE-ProRule" id="PRU00267"/>
    </source>
</evidence>
<evidence type="ECO:0008006" key="9">
    <source>
        <dbReference type="Google" id="ProtNLM"/>
    </source>
</evidence>
<proteinExistence type="predicted"/>
<dbReference type="Proteomes" id="UP001642406">
    <property type="component" value="Unassembled WGS sequence"/>
</dbReference>
<dbReference type="PANTHER" id="PTHR46040">
    <property type="entry name" value="HIGH MOBILITY GROUP PROTEIN 2"/>
    <property type="match status" value="1"/>
</dbReference>
<feature type="domain" description="SAM" evidence="5">
    <location>
        <begin position="1"/>
        <end position="63"/>
    </location>
</feature>
<feature type="compositionally biased region" description="Polar residues" evidence="4">
    <location>
        <begin position="301"/>
        <end position="314"/>
    </location>
</feature>
<feature type="region of interest" description="Disordered" evidence="4">
    <location>
        <begin position="378"/>
        <end position="574"/>
    </location>
</feature>
<dbReference type="InterPro" id="IPR009071">
    <property type="entry name" value="HMG_box_dom"/>
</dbReference>
<feature type="compositionally biased region" description="Basic and acidic residues" evidence="4">
    <location>
        <begin position="258"/>
        <end position="291"/>
    </location>
</feature>
<dbReference type="PANTHER" id="PTHR46040:SF3">
    <property type="entry name" value="HIGH MOBILITY GROUP PROTEIN 2"/>
    <property type="match status" value="1"/>
</dbReference>
<feature type="compositionally biased region" description="Polar residues" evidence="4">
    <location>
        <begin position="321"/>
        <end position="343"/>
    </location>
</feature>
<protein>
    <recommendedName>
        <fullName evidence="9">HMG box domain-containing protein</fullName>
    </recommendedName>
</protein>
<dbReference type="Pfam" id="PF00505">
    <property type="entry name" value="HMG_box"/>
    <property type="match status" value="1"/>
</dbReference>
<sequence>MTQRLEDVLDELNLSQYYDSFVDQGFDTWDTILDITESDLDAMGVKLGHRRKLQRRIANFRGVAPDVALASPTRTTSEEASSSRQESVPKHEQPNYSLDSRGAVPGVLAKRKYRRHPKPDEAAPERPPSAYVLFSNKTREELKGRNLTFTEIAKHVGENWQGLTAAEREPFETQAQLAKEKYNSDLAEYKKTDDYKKYMVYLQEFKAKHSNQTQDKDAFKRIKLSDFNSSATSSHDTSSASPPSRAQHLTLHHLEHDQYDDHHHNKRPRDAMNDHGSRSGSEGPHDSDVHNSRKRRHGSAVSGSDYSASPSPTTMDHLHGTANSNPASSYRSPHSRPTSLSPRTQHESSAPPPNRNSTGKNGMQLSLPSLSHMFDANCQQRSPTAGGPPGSSADANGRASPGIPPHSMATSSSNTSNASATSYFAASNGSSVSSNGSSSHPRTPLEGSMPIHALLSGATAKPMSPTSPRSSASPHSASMPPHTQPYPHPQHTAQHPPQYQQQPYPAHPQHAHHGPPPPPQAYHHAVSPKHSPPPPSWSYGHGPSPMDRHPPMYKDHGAGGVARPAGPPPYQYRT</sequence>
<feature type="compositionally biased region" description="Low complexity" evidence="4">
    <location>
        <begin position="407"/>
        <end position="439"/>
    </location>
</feature>
<feature type="compositionally biased region" description="Polar residues" evidence="4">
    <location>
        <begin position="355"/>
        <end position="366"/>
    </location>
</feature>
<dbReference type="Gene3D" id="1.10.30.10">
    <property type="entry name" value="High mobility group box domain"/>
    <property type="match status" value="1"/>
</dbReference>
<dbReference type="Pfam" id="PF00536">
    <property type="entry name" value="SAM_1"/>
    <property type="match status" value="1"/>
</dbReference>
<evidence type="ECO:0000256" key="1">
    <source>
        <dbReference type="ARBA" id="ARBA00023125"/>
    </source>
</evidence>
<feature type="compositionally biased region" description="Pro residues" evidence="4">
    <location>
        <begin position="565"/>
        <end position="574"/>
    </location>
</feature>
<dbReference type="SMART" id="SM00454">
    <property type="entry name" value="SAM"/>
    <property type="match status" value="1"/>
</dbReference>
<keyword evidence="8" id="KW-1185">Reference proteome</keyword>
<feature type="region of interest" description="Disordered" evidence="4">
    <location>
        <begin position="68"/>
        <end position="101"/>
    </location>
</feature>
<dbReference type="InterPro" id="IPR001660">
    <property type="entry name" value="SAM"/>
</dbReference>
<dbReference type="SUPFAM" id="SSF47769">
    <property type="entry name" value="SAM/Pointed domain"/>
    <property type="match status" value="1"/>
</dbReference>
<feature type="domain" description="HMG box" evidence="6">
    <location>
        <begin position="124"/>
        <end position="190"/>
    </location>
</feature>
<evidence type="ECO:0000313" key="7">
    <source>
        <dbReference type="EMBL" id="CAK7228856.1"/>
    </source>
</evidence>
<feature type="compositionally biased region" description="Low complexity" evidence="4">
    <location>
        <begin position="70"/>
        <end position="86"/>
    </location>
</feature>
<evidence type="ECO:0000259" key="6">
    <source>
        <dbReference type="PROSITE" id="PS50118"/>
    </source>
</evidence>
<dbReference type="InterPro" id="IPR051965">
    <property type="entry name" value="ChromReg_NeuronalGeneExpr"/>
</dbReference>
<comment type="caution">
    <text evidence="7">The sequence shown here is derived from an EMBL/GenBank/DDBJ whole genome shotgun (WGS) entry which is preliminary data.</text>
</comment>
<reference evidence="7 8" key="1">
    <citation type="submission" date="2024-01" db="EMBL/GenBank/DDBJ databases">
        <authorList>
            <person name="Allen C."/>
            <person name="Tagirdzhanova G."/>
        </authorList>
    </citation>
    <scope>NUCLEOTIDE SEQUENCE [LARGE SCALE GENOMIC DNA]</scope>
</reference>
<evidence type="ECO:0000256" key="2">
    <source>
        <dbReference type="ARBA" id="ARBA00023242"/>
    </source>
</evidence>
<dbReference type="EMBL" id="CAWUHC010000075">
    <property type="protein sequence ID" value="CAK7228856.1"/>
    <property type="molecule type" value="Genomic_DNA"/>
</dbReference>
<feature type="compositionally biased region" description="Low complexity" evidence="4">
    <location>
        <begin position="489"/>
        <end position="508"/>
    </location>
</feature>
<feature type="compositionally biased region" description="Low complexity" evidence="4">
    <location>
        <begin position="462"/>
        <end position="481"/>
    </location>
</feature>
<feature type="DNA-binding region" description="HMG box" evidence="3">
    <location>
        <begin position="124"/>
        <end position="190"/>
    </location>
</feature>
<gene>
    <name evidence="7" type="ORF">SBRCBS47491_007051</name>
</gene>
<name>A0ABP0CBK3_9PEZI</name>
<accession>A0ABP0CBK3</accession>
<keyword evidence="2 3" id="KW-0539">Nucleus</keyword>
<dbReference type="InterPro" id="IPR036910">
    <property type="entry name" value="HMG_box_dom_sf"/>
</dbReference>
<keyword evidence="1 3" id="KW-0238">DNA-binding</keyword>
<evidence type="ECO:0000256" key="4">
    <source>
        <dbReference type="SAM" id="MobiDB-lite"/>
    </source>
</evidence>
<evidence type="ECO:0000313" key="8">
    <source>
        <dbReference type="Proteomes" id="UP001642406"/>
    </source>
</evidence>
<dbReference type="InterPro" id="IPR013761">
    <property type="entry name" value="SAM/pointed_sf"/>
</dbReference>